<dbReference type="InterPro" id="IPR011009">
    <property type="entry name" value="Kinase-like_dom_sf"/>
</dbReference>
<protein>
    <submittedName>
        <fullName evidence="2">N-acetylhexosamine 1-kinase</fullName>
    </submittedName>
</protein>
<sequence>MINSIADNFIIYGDYVRSKPFGSGHINDTRLVTFNEDGREVNYIFRKINKNVFKNPEIVVSNTLLVTEHIRTKLEQQNENDILRKVVALIQAKDGKYFYVDENDGYWSVLRFIEDSYTVDFVETTEQAYQAAKAFGEFTKQLSDIDVSGIKETIPNYHNLKSRLKTFDDAVQIDAAKRVNRVTKEINAVDKNRNLQEEIAILLNNGIIPIRIVHNDTKINNVMLDDKTGKGLAVIDLDTVMPGTVLFDFGDMIRSSTSPVEEDKADYEEVKMRINIFEAIVQGYLSELKDVLTKSEIENLVYGAEVIVYEQAVRFLTDYILGDVYYGIAYEDHNLVRAKNQFALLDSIQEQKEEMEKIVKKYI</sequence>
<keyword evidence="2" id="KW-0808">Transferase</keyword>
<dbReference type="PANTHER" id="PTHR21064">
    <property type="entry name" value="AMINOGLYCOSIDE PHOSPHOTRANSFERASE DOMAIN-CONTAINING PROTEIN-RELATED"/>
    <property type="match status" value="1"/>
</dbReference>
<accession>A0A3B1CFS3</accession>
<dbReference type="PANTHER" id="PTHR21064:SF5">
    <property type="entry name" value="SLR1880 PROTEIN"/>
    <property type="match status" value="1"/>
</dbReference>
<keyword evidence="2" id="KW-0418">Kinase</keyword>
<reference evidence="2" key="1">
    <citation type="submission" date="2018-06" db="EMBL/GenBank/DDBJ databases">
        <authorList>
            <person name="Zhirakovskaya E."/>
        </authorList>
    </citation>
    <scope>NUCLEOTIDE SEQUENCE</scope>
</reference>
<dbReference type="Gene3D" id="3.90.1200.10">
    <property type="match status" value="1"/>
</dbReference>
<gene>
    <name evidence="2" type="ORF">MNBD_IGNAVI01-1274</name>
</gene>
<name>A0A3B1CFS3_9ZZZZ</name>
<dbReference type="InterPro" id="IPR002575">
    <property type="entry name" value="Aminoglycoside_PTrfase"/>
</dbReference>
<dbReference type="AlphaFoldDB" id="A0A3B1CFS3"/>
<evidence type="ECO:0000259" key="1">
    <source>
        <dbReference type="Pfam" id="PF01636"/>
    </source>
</evidence>
<dbReference type="GO" id="GO:0016301">
    <property type="term" value="F:kinase activity"/>
    <property type="evidence" value="ECO:0007669"/>
    <property type="project" value="UniProtKB-KW"/>
</dbReference>
<organism evidence="2">
    <name type="scientific">hydrothermal vent metagenome</name>
    <dbReference type="NCBI Taxonomy" id="652676"/>
    <lineage>
        <taxon>unclassified sequences</taxon>
        <taxon>metagenomes</taxon>
        <taxon>ecological metagenomes</taxon>
    </lineage>
</organism>
<feature type="domain" description="Aminoglycoside phosphotransferase" evidence="1">
    <location>
        <begin position="19"/>
        <end position="258"/>
    </location>
</feature>
<dbReference type="SUPFAM" id="SSF56112">
    <property type="entry name" value="Protein kinase-like (PK-like)"/>
    <property type="match status" value="1"/>
</dbReference>
<proteinExistence type="predicted"/>
<dbReference type="EMBL" id="UOGD01000254">
    <property type="protein sequence ID" value="VAX23583.1"/>
    <property type="molecule type" value="Genomic_DNA"/>
</dbReference>
<dbReference type="Pfam" id="PF01636">
    <property type="entry name" value="APH"/>
    <property type="match status" value="1"/>
</dbReference>
<dbReference type="InterPro" id="IPR050249">
    <property type="entry name" value="Pseudomonas-type_ThrB"/>
</dbReference>
<evidence type="ECO:0000313" key="2">
    <source>
        <dbReference type="EMBL" id="VAX23583.1"/>
    </source>
</evidence>